<accession>A0AA88DSS0</accession>
<comment type="caution">
    <text evidence="1">The sequence shown here is derived from an EMBL/GenBank/DDBJ whole genome shotgun (WGS) entry which is preliminary data.</text>
</comment>
<sequence>MIRFFISPTRLQSPTIFHTIAFGLELWYHSDGDDCIFSGDGLSIFFIADSDCDSS</sequence>
<reference evidence="1" key="1">
    <citation type="submission" date="2023-07" db="EMBL/GenBank/DDBJ databases">
        <title>draft genome sequence of fig (Ficus carica).</title>
        <authorList>
            <person name="Takahashi T."/>
            <person name="Nishimura K."/>
        </authorList>
    </citation>
    <scope>NUCLEOTIDE SEQUENCE</scope>
</reference>
<dbReference type="Proteomes" id="UP001187192">
    <property type="component" value="Unassembled WGS sequence"/>
</dbReference>
<organism evidence="1 2">
    <name type="scientific">Ficus carica</name>
    <name type="common">Common fig</name>
    <dbReference type="NCBI Taxonomy" id="3494"/>
    <lineage>
        <taxon>Eukaryota</taxon>
        <taxon>Viridiplantae</taxon>
        <taxon>Streptophyta</taxon>
        <taxon>Embryophyta</taxon>
        <taxon>Tracheophyta</taxon>
        <taxon>Spermatophyta</taxon>
        <taxon>Magnoliopsida</taxon>
        <taxon>eudicotyledons</taxon>
        <taxon>Gunneridae</taxon>
        <taxon>Pentapetalae</taxon>
        <taxon>rosids</taxon>
        <taxon>fabids</taxon>
        <taxon>Rosales</taxon>
        <taxon>Moraceae</taxon>
        <taxon>Ficeae</taxon>
        <taxon>Ficus</taxon>
    </lineage>
</organism>
<dbReference type="EMBL" id="BTGU01000102">
    <property type="protein sequence ID" value="GMN60833.1"/>
    <property type="molecule type" value="Genomic_DNA"/>
</dbReference>
<proteinExistence type="predicted"/>
<name>A0AA88DSS0_FICCA</name>
<evidence type="ECO:0000313" key="2">
    <source>
        <dbReference type="Proteomes" id="UP001187192"/>
    </source>
</evidence>
<dbReference type="AlphaFoldDB" id="A0AA88DSS0"/>
<gene>
    <name evidence="1" type="ORF">TIFTF001_029929</name>
</gene>
<keyword evidence="2" id="KW-1185">Reference proteome</keyword>
<protein>
    <submittedName>
        <fullName evidence="1">Uncharacterized protein</fullName>
    </submittedName>
</protein>
<evidence type="ECO:0000313" key="1">
    <source>
        <dbReference type="EMBL" id="GMN60833.1"/>
    </source>
</evidence>